<feature type="repeat" description="TSP type-3" evidence="11">
    <location>
        <begin position="549"/>
        <end position="584"/>
    </location>
</feature>
<keyword evidence="4 14" id="KW-0732">Signal</keyword>
<dbReference type="SMART" id="SM00181">
    <property type="entry name" value="EGF"/>
    <property type="match status" value="3"/>
</dbReference>
<feature type="repeat" description="TSP type-3" evidence="11">
    <location>
        <begin position="646"/>
        <end position="681"/>
    </location>
</feature>
<dbReference type="Gene3D" id="2.60.120.200">
    <property type="match status" value="2"/>
</dbReference>
<feature type="domain" description="EGF-like" evidence="15">
    <location>
        <begin position="438"/>
        <end position="480"/>
    </location>
</feature>
<dbReference type="PROSITE" id="PS51236">
    <property type="entry name" value="TSP_CTER"/>
    <property type="match status" value="1"/>
</dbReference>
<dbReference type="InterPro" id="IPR024731">
    <property type="entry name" value="NELL2-like_EGF"/>
</dbReference>
<dbReference type="PROSITE" id="PS50026">
    <property type="entry name" value="EGF_3"/>
    <property type="match status" value="1"/>
</dbReference>
<proteinExistence type="inferred from homology"/>
<keyword evidence="9" id="KW-0325">Glycoprotein</keyword>
<dbReference type="InterPro" id="IPR028974">
    <property type="entry name" value="TSP_type-3_rpt"/>
</dbReference>
<gene>
    <name evidence="18" type="ORF">WMY93_010146</name>
</gene>
<evidence type="ECO:0000313" key="18">
    <source>
        <dbReference type="EMBL" id="KAK7918862.1"/>
    </source>
</evidence>
<dbReference type="PANTHER" id="PTHR10199:SF10">
    <property type="entry name" value="THROMBOSPONDIN-2"/>
    <property type="match status" value="1"/>
</dbReference>
<dbReference type="InterPro" id="IPR001881">
    <property type="entry name" value="EGF-like_Ca-bd_dom"/>
</dbReference>
<feature type="transmembrane region" description="Helical" evidence="13">
    <location>
        <begin position="803"/>
        <end position="822"/>
    </location>
</feature>
<dbReference type="PROSITE" id="PS51234">
    <property type="entry name" value="TSP3"/>
    <property type="match status" value="3"/>
</dbReference>
<dbReference type="PROSITE" id="PS50092">
    <property type="entry name" value="TSP1"/>
    <property type="match status" value="3"/>
</dbReference>
<evidence type="ECO:0000256" key="5">
    <source>
        <dbReference type="ARBA" id="ARBA00022737"/>
    </source>
</evidence>
<dbReference type="Gene3D" id="2.10.25.10">
    <property type="entry name" value="Laminin"/>
    <property type="match status" value="1"/>
</dbReference>
<evidence type="ECO:0000256" key="12">
    <source>
        <dbReference type="SAM" id="MobiDB-lite"/>
    </source>
</evidence>
<dbReference type="SMART" id="SM00209">
    <property type="entry name" value="TSP1"/>
    <property type="match status" value="3"/>
</dbReference>
<keyword evidence="6 11" id="KW-0106">Calcium</keyword>
<evidence type="ECO:0000259" key="17">
    <source>
        <dbReference type="PROSITE" id="PS51236"/>
    </source>
</evidence>
<dbReference type="SUPFAM" id="SSF103647">
    <property type="entry name" value="TSP type-3 repeat"/>
    <property type="match status" value="2"/>
</dbReference>
<feature type="repeat" description="TSP type-3" evidence="11">
    <location>
        <begin position="682"/>
        <end position="717"/>
    </location>
</feature>
<evidence type="ECO:0000256" key="13">
    <source>
        <dbReference type="SAM" id="Phobius"/>
    </source>
</evidence>
<keyword evidence="2 10" id="KW-0245">EGF-like domain</keyword>
<dbReference type="Pfam" id="PF02412">
    <property type="entry name" value="TSP_3"/>
    <property type="match status" value="5"/>
</dbReference>
<dbReference type="InterPro" id="IPR001007">
    <property type="entry name" value="VWF_dom"/>
</dbReference>
<dbReference type="Pfam" id="PF00090">
    <property type="entry name" value="TSP_1"/>
    <property type="match status" value="3"/>
</dbReference>
<dbReference type="PRINTS" id="PR01705">
    <property type="entry name" value="TSP1REPEAT"/>
</dbReference>
<dbReference type="SMART" id="SM00179">
    <property type="entry name" value="EGF_CA"/>
    <property type="match status" value="2"/>
</dbReference>
<keyword evidence="13" id="KW-0812">Transmembrane</keyword>
<dbReference type="InterPro" id="IPR003367">
    <property type="entry name" value="Thrombospondin_3-like_rpt"/>
</dbReference>
<dbReference type="GO" id="GO:0016525">
    <property type="term" value="P:negative regulation of angiogenesis"/>
    <property type="evidence" value="ECO:0007669"/>
    <property type="project" value="TreeGrafter"/>
</dbReference>
<feature type="domain" description="TSP C-terminal" evidence="17">
    <location>
        <begin position="721"/>
        <end position="917"/>
    </location>
</feature>
<evidence type="ECO:0000256" key="9">
    <source>
        <dbReference type="ARBA" id="ARBA00023180"/>
    </source>
</evidence>
<organism evidence="18 19">
    <name type="scientific">Mugilogobius chulae</name>
    <name type="common">yellowstripe goby</name>
    <dbReference type="NCBI Taxonomy" id="88201"/>
    <lineage>
        <taxon>Eukaryota</taxon>
        <taxon>Metazoa</taxon>
        <taxon>Chordata</taxon>
        <taxon>Craniata</taxon>
        <taxon>Vertebrata</taxon>
        <taxon>Euteleostomi</taxon>
        <taxon>Actinopterygii</taxon>
        <taxon>Neopterygii</taxon>
        <taxon>Teleostei</taxon>
        <taxon>Neoteleostei</taxon>
        <taxon>Acanthomorphata</taxon>
        <taxon>Gobiaria</taxon>
        <taxon>Gobiiformes</taxon>
        <taxon>Gobioidei</taxon>
        <taxon>Gobiidae</taxon>
        <taxon>Gobionellinae</taxon>
        <taxon>Mugilogobius</taxon>
    </lineage>
</organism>
<dbReference type="GO" id="GO:0007155">
    <property type="term" value="P:cell adhesion"/>
    <property type="evidence" value="ECO:0007669"/>
    <property type="project" value="UniProtKB-KW"/>
</dbReference>
<reference evidence="19" key="1">
    <citation type="submission" date="2024-04" db="EMBL/GenBank/DDBJ databases">
        <title>Salinicola lusitanus LLJ914,a marine bacterium isolated from the Okinawa Trough.</title>
        <authorList>
            <person name="Li J."/>
        </authorList>
    </citation>
    <scope>NUCLEOTIDE SEQUENCE [LARGE SCALE GENOMIC DNA]</scope>
</reference>
<feature type="domain" description="VWFC" evidence="16">
    <location>
        <begin position="117"/>
        <end position="174"/>
    </location>
</feature>
<dbReference type="Gene3D" id="4.10.1080.10">
    <property type="entry name" value="TSP type-3 repeat"/>
    <property type="match status" value="3"/>
</dbReference>
<sequence>MPKGSPWILMFFYGAAVFAGSEGAEVCRQPCDDLLGLITEIHGLRLITNNLLDDLDKVFKENEEMRLSLAELNNTTTVTTTTTNMNKSNRTDSALDHNVSVSNIVSNDVDGRLHWEHVCVKDGRVYVQGEEWDPDPCTYCGCTDGKVLCQQEECPPVSCISPTFIEDKCCPVCLDTEDGWTPWSEWTHCSVSCGRGGQQRGRTCNGIASTCAGPSVQTRSCMLVKCDKKMRSEANWGHWSPWSACSVSCGEGNMTRVRLCDSPPPQKGKTCSGSERENQACTKPLCPIAGGWSGWSEWSLCSLSCGGGLSSRNRACSDPAPKHGGKLCKGDTVDYEACNTQPCPVDVCLQSRPCFPGVSCTTHSDGSWECGPCPPGLRGNGTHCEDENECEVEGVCVTECINTDPGFYCLPCPPRYKGTQPFGLGLQEARTNKQVCEPHNPCKDNSHSCHRFAECFYLGLASELLFKCICAVGFAGDGFLCGEDSDLDGWPNQQLPCKQNATYHCQKDNCPTIPNSGQEDWDKDGLGDTCDPDDDNDEILDGRSNPLQTDTNGDGEGDACSIDIDGDDVLNDRDNCPLIYNTDQRDTDLDGVGDQCDNCPLLHNPLQLDSDNDLVGDLCDDNADIDEDGHQNSLDNCPYVSNSNQADQDRDGRGDACDHDDDNDGIPDDRDNCRLVPNRDQQDSDGDGSGDVCFDDFDNDTIPDALDACPLNQDIGLTDFRKFQVVLLDPKGTTQSDPLWIIRSQGTELLQTANSDPGIALGFDRFSAVDFSVTFYVNTNRDDDYAGVVFAYQSSRRFYVVMWKQYMFCTLSSFVAVVWCCCRCRRPIGRKAFKSVRHSGTLHQTGQLHHRPGEYLRNALWHTGNTRNQSGGLRGSGILADSGAVYDHTLAGGRLGLFVFSQEQVLFSDLRYECRDN</sequence>
<dbReference type="Gene3D" id="6.20.200.20">
    <property type="match status" value="1"/>
</dbReference>
<evidence type="ECO:0000259" key="16">
    <source>
        <dbReference type="PROSITE" id="PS50184"/>
    </source>
</evidence>
<evidence type="ECO:0000256" key="10">
    <source>
        <dbReference type="PROSITE-ProRule" id="PRU00076"/>
    </source>
</evidence>
<evidence type="ECO:0000313" key="19">
    <source>
        <dbReference type="Proteomes" id="UP001460270"/>
    </source>
</evidence>
<keyword evidence="7" id="KW-0130">Cell adhesion</keyword>
<dbReference type="InterPro" id="IPR036383">
    <property type="entry name" value="TSP1_rpt_sf"/>
</dbReference>
<evidence type="ECO:0000256" key="8">
    <source>
        <dbReference type="ARBA" id="ARBA00023157"/>
    </source>
</evidence>
<dbReference type="FunFam" id="2.10.25.10:FF:000027">
    <property type="entry name" value="Thrombospondin 3"/>
    <property type="match status" value="1"/>
</dbReference>
<keyword evidence="13" id="KW-0472">Membrane</keyword>
<evidence type="ECO:0000256" key="11">
    <source>
        <dbReference type="PROSITE-ProRule" id="PRU00634"/>
    </source>
</evidence>
<feature type="signal peptide" evidence="14">
    <location>
        <begin position="1"/>
        <end position="23"/>
    </location>
</feature>
<dbReference type="InterPro" id="IPR018097">
    <property type="entry name" value="EGF_Ca-bd_CS"/>
</dbReference>
<keyword evidence="5" id="KW-0677">Repeat</keyword>
<dbReference type="InterPro" id="IPR013320">
    <property type="entry name" value="ConA-like_dom_sf"/>
</dbReference>
<dbReference type="GO" id="GO:0005509">
    <property type="term" value="F:calcium ion binding"/>
    <property type="evidence" value="ECO:0007669"/>
    <property type="project" value="UniProtKB-UniRule"/>
</dbReference>
<dbReference type="SUPFAM" id="SSF49899">
    <property type="entry name" value="Concanavalin A-like lectins/glucanases"/>
    <property type="match status" value="1"/>
</dbReference>
<dbReference type="InterPro" id="IPR000742">
    <property type="entry name" value="EGF"/>
</dbReference>
<feature type="compositionally biased region" description="Acidic residues" evidence="12">
    <location>
        <begin position="683"/>
        <end position="694"/>
    </location>
</feature>
<evidence type="ECO:0000256" key="3">
    <source>
        <dbReference type="ARBA" id="ARBA00022674"/>
    </source>
</evidence>
<dbReference type="FunFam" id="2.20.100.10:FF:000001">
    <property type="entry name" value="semaphorin-5A isoform X1"/>
    <property type="match status" value="2"/>
</dbReference>
<comment type="caution">
    <text evidence="10">Lacks conserved residue(s) required for the propagation of feature annotation.</text>
</comment>
<dbReference type="Pfam" id="PF00093">
    <property type="entry name" value="VWC"/>
    <property type="match status" value="1"/>
</dbReference>
<keyword evidence="8" id="KW-1015">Disulfide bond</keyword>
<feature type="region of interest" description="Disordered" evidence="12">
    <location>
        <begin position="516"/>
        <end position="558"/>
    </location>
</feature>
<evidence type="ECO:0000256" key="1">
    <source>
        <dbReference type="ARBA" id="ARBA00009456"/>
    </source>
</evidence>
<dbReference type="GO" id="GO:0005576">
    <property type="term" value="C:extracellular region"/>
    <property type="evidence" value="ECO:0007669"/>
    <property type="project" value="InterPro"/>
</dbReference>
<dbReference type="PROSITE" id="PS01187">
    <property type="entry name" value="EGF_CA"/>
    <property type="match status" value="1"/>
</dbReference>
<dbReference type="InterPro" id="IPR000884">
    <property type="entry name" value="TSP1_rpt"/>
</dbReference>
<dbReference type="SMART" id="SM00214">
    <property type="entry name" value="VWC"/>
    <property type="match status" value="1"/>
</dbReference>
<dbReference type="PROSITE" id="PS50184">
    <property type="entry name" value="VWFC_2"/>
    <property type="match status" value="1"/>
</dbReference>
<dbReference type="FunFam" id="2.20.100.10:FF:000004">
    <property type="entry name" value="Adhesion G protein-coupled receptor B2"/>
    <property type="match status" value="1"/>
</dbReference>
<dbReference type="Pfam" id="PF12947">
    <property type="entry name" value="EGF_3"/>
    <property type="match status" value="1"/>
</dbReference>
<keyword evidence="3" id="KW-0358">Heparin-binding</keyword>
<evidence type="ECO:0008006" key="20">
    <source>
        <dbReference type="Google" id="ProtNLM"/>
    </source>
</evidence>
<feature type="chain" id="PRO_5043900718" description="Thrombospondin-2-like" evidence="14">
    <location>
        <begin position="24"/>
        <end position="917"/>
    </location>
</feature>
<dbReference type="FunFam" id="4.10.1080.10:FF:000001">
    <property type="entry name" value="Thrombospondin 3"/>
    <property type="match status" value="1"/>
</dbReference>
<evidence type="ECO:0000259" key="15">
    <source>
        <dbReference type="PROSITE" id="PS50026"/>
    </source>
</evidence>
<dbReference type="EMBL" id="JBBPFD010000007">
    <property type="protein sequence ID" value="KAK7918862.1"/>
    <property type="molecule type" value="Genomic_DNA"/>
</dbReference>
<keyword evidence="13" id="KW-1133">Transmembrane helix</keyword>
<evidence type="ECO:0000256" key="4">
    <source>
        <dbReference type="ARBA" id="ARBA00022729"/>
    </source>
</evidence>
<comment type="similarity">
    <text evidence="1">Belongs to the thrombospondin family.</text>
</comment>
<evidence type="ECO:0000256" key="7">
    <source>
        <dbReference type="ARBA" id="ARBA00022889"/>
    </source>
</evidence>
<evidence type="ECO:0000256" key="14">
    <source>
        <dbReference type="SAM" id="SignalP"/>
    </source>
</evidence>
<dbReference type="Proteomes" id="UP001460270">
    <property type="component" value="Unassembled WGS sequence"/>
</dbReference>
<dbReference type="Pfam" id="PF05735">
    <property type="entry name" value="TSP_C"/>
    <property type="match status" value="2"/>
</dbReference>
<accession>A0AAW0P6B5</accession>
<dbReference type="AlphaFoldDB" id="A0AAW0P6B5"/>
<feature type="compositionally biased region" description="Polar residues" evidence="12">
    <location>
        <begin position="631"/>
        <end position="646"/>
    </location>
</feature>
<protein>
    <recommendedName>
        <fullName evidence="20">Thrombospondin-2-like</fullName>
    </recommendedName>
</protein>
<dbReference type="FunFam" id="2.10.25.10:FF:000025">
    <property type="entry name" value="Thrombospondin 3"/>
    <property type="match status" value="1"/>
</dbReference>
<dbReference type="PANTHER" id="PTHR10199">
    <property type="entry name" value="THROMBOSPONDIN"/>
    <property type="match status" value="1"/>
</dbReference>
<dbReference type="InterPro" id="IPR008859">
    <property type="entry name" value="Thrombospondin_C"/>
</dbReference>
<dbReference type="SUPFAM" id="SSF57603">
    <property type="entry name" value="FnI-like domain"/>
    <property type="match status" value="1"/>
</dbReference>
<evidence type="ECO:0000256" key="2">
    <source>
        <dbReference type="ARBA" id="ARBA00022536"/>
    </source>
</evidence>
<evidence type="ECO:0000256" key="6">
    <source>
        <dbReference type="ARBA" id="ARBA00022837"/>
    </source>
</evidence>
<name>A0AAW0P6B5_9GOBI</name>
<feature type="compositionally biased region" description="Basic and acidic residues" evidence="12">
    <location>
        <begin position="647"/>
        <end position="657"/>
    </location>
</feature>
<dbReference type="GO" id="GO:0008201">
    <property type="term" value="F:heparin binding"/>
    <property type="evidence" value="ECO:0007669"/>
    <property type="project" value="UniProtKB-KW"/>
</dbReference>
<feature type="region of interest" description="Disordered" evidence="12">
    <location>
        <begin position="630"/>
        <end position="694"/>
    </location>
</feature>
<comment type="caution">
    <text evidence="18">The sequence shown here is derived from an EMBL/GenBank/DDBJ whole genome shotgun (WGS) entry which is preliminary data.</text>
</comment>
<dbReference type="InterPro" id="IPR017897">
    <property type="entry name" value="Thrombospondin_3_rpt"/>
</dbReference>
<feature type="compositionally biased region" description="Acidic residues" evidence="12">
    <location>
        <begin position="530"/>
        <end position="539"/>
    </location>
</feature>
<dbReference type="Gene3D" id="2.20.100.10">
    <property type="entry name" value="Thrombospondin type-1 (TSP1) repeat"/>
    <property type="match status" value="3"/>
</dbReference>
<dbReference type="SUPFAM" id="SSF82895">
    <property type="entry name" value="TSP-1 type 1 repeat"/>
    <property type="match status" value="3"/>
</dbReference>
<keyword evidence="19" id="KW-1185">Reference proteome</keyword>